<dbReference type="PROSITE" id="PS00107">
    <property type="entry name" value="PROTEIN_KINASE_ATP"/>
    <property type="match status" value="1"/>
</dbReference>
<keyword evidence="2 5" id="KW-0547">Nucleotide-binding</keyword>
<keyword evidence="4 5" id="KW-0067">ATP-binding</keyword>
<dbReference type="EC" id="2.7.-.-" evidence="8"/>
<feature type="compositionally biased region" description="Pro residues" evidence="6">
    <location>
        <begin position="462"/>
        <end position="475"/>
    </location>
</feature>
<gene>
    <name evidence="8" type="ORF">RBSWK_03914</name>
</gene>
<dbReference type="InterPro" id="IPR000719">
    <property type="entry name" value="Prot_kinase_dom"/>
</dbReference>
<keyword evidence="3 8" id="KW-0418">Kinase</keyword>
<dbReference type="Gene3D" id="3.30.200.20">
    <property type="entry name" value="Phosphorylase Kinase, domain 1"/>
    <property type="match status" value="1"/>
</dbReference>
<evidence type="ECO:0000256" key="2">
    <source>
        <dbReference type="ARBA" id="ARBA00022741"/>
    </source>
</evidence>
<dbReference type="CDD" id="cd14014">
    <property type="entry name" value="STKc_PknB_like"/>
    <property type="match status" value="1"/>
</dbReference>
<evidence type="ECO:0000256" key="3">
    <source>
        <dbReference type="ARBA" id="ARBA00022777"/>
    </source>
</evidence>
<accession>L7CED4</accession>
<reference evidence="8 9" key="1">
    <citation type="journal article" date="2013" name="Mar. Genomics">
        <title>Expression of sulfatases in Rhodopirellula baltica and the diversity of sulfatases in the genus Rhodopirellula.</title>
        <authorList>
            <person name="Wegner C.E."/>
            <person name="Richter-Heitmann T."/>
            <person name="Klindworth A."/>
            <person name="Klockow C."/>
            <person name="Richter M."/>
            <person name="Achstetter T."/>
            <person name="Glockner F.O."/>
            <person name="Harder J."/>
        </authorList>
    </citation>
    <scope>NUCLEOTIDE SEQUENCE [LARGE SCALE GENOMIC DNA]</scope>
    <source>
        <strain evidence="8 9">SWK14</strain>
    </source>
</reference>
<evidence type="ECO:0000256" key="1">
    <source>
        <dbReference type="ARBA" id="ARBA00022679"/>
    </source>
</evidence>
<dbReference type="Proteomes" id="UP000010959">
    <property type="component" value="Unassembled WGS sequence"/>
</dbReference>
<proteinExistence type="predicted"/>
<keyword evidence="1 8" id="KW-0808">Transferase</keyword>
<dbReference type="PROSITE" id="PS00108">
    <property type="entry name" value="PROTEIN_KINASE_ST"/>
    <property type="match status" value="1"/>
</dbReference>
<dbReference type="PANTHER" id="PTHR43289">
    <property type="entry name" value="MITOGEN-ACTIVATED PROTEIN KINASE KINASE KINASE 20-RELATED"/>
    <property type="match status" value="1"/>
</dbReference>
<evidence type="ECO:0000313" key="8">
    <source>
        <dbReference type="EMBL" id="ELP32215.1"/>
    </source>
</evidence>
<dbReference type="GO" id="GO:0004674">
    <property type="term" value="F:protein serine/threonine kinase activity"/>
    <property type="evidence" value="ECO:0007669"/>
    <property type="project" value="TreeGrafter"/>
</dbReference>
<dbReference type="SMART" id="SM00220">
    <property type="entry name" value="S_TKc"/>
    <property type="match status" value="1"/>
</dbReference>
<dbReference type="InterPro" id="IPR017441">
    <property type="entry name" value="Protein_kinase_ATP_BS"/>
</dbReference>
<evidence type="ECO:0000256" key="4">
    <source>
        <dbReference type="ARBA" id="ARBA00022840"/>
    </source>
</evidence>
<dbReference type="AlphaFoldDB" id="L7CED4"/>
<dbReference type="PATRIC" id="fig|993516.3.peg.4191"/>
<dbReference type="GO" id="GO:0005524">
    <property type="term" value="F:ATP binding"/>
    <property type="evidence" value="ECO:0007669"/>
    <property type="project" value="UniProtKB-UniRule"/>
</dbReference>
<evidence type="ECO:0000313" key="9">
    <source>
        <dbReference type="Proteomes" id="UP000010959"/>
    </source>
</evidence>
<feature type="domain" description="Protein kinase" evidence="7">
    <location>
        <begin position="127"/>
        <end position="384"/>
    </location>
</feature>
<dbReference type="EMBL" id="AMWG01000111">
    <property type="protein sequence ID" value="ELP32215.1"/>
    <property type="molecule type" value="Genomic_DNA"/>
</dbReference>
<feature type="binding site" evidence="5">
    <location>
        <position position="156"/>
    </location>
    <ligand>
        <name>ATP</name>
        <dbReference type="ChEBI" id="CHEBI:30616"/>
    </ligand>
</feature>
<dbReference type="Gene3D" id="1.10.510.10">
    <property type="entry name" value="Transferase(Phosphotransferase) domain 1"/>
    <property type="match status" value="1"/>
</dbReference>
<evidence type="ECO:0000256" key="5">
    <source>
        <dbReference type="PROSITE-ProRule" id="PRU10141"/>
    </source>
</evidence>
<dbReference type="PROSITE" id="PS50011">
    <property type="entry name" value="PROTEIN_KINASE_DOM"/>
    <property type="match status" value="1"/>
</dbReference>
<feature type="region of interest" description="Disordered" evidence="6">
    <location>
        <begin position="458"/>
        <end position="478"/>
    </location>
</feature>
<dbReference type="SUPFAM" id="SSF56112">
    <property type="entry name" value="Protein kinase-like (PK-like)"/>
    <property type="match status" value="1"/>
</dbReference>
<evidence type="ECO:0000256" key="6">
    <source>
        <dbReference type="SAM" id="MobiDB-lite"/>
    </source>
</evidence>
<feature type="region of interest" description="Disordered" evidence="6">
    <location>
        <begin position="71"/>
        <end position="91"/>
    </location>
</feature>
<dbReference type="PANTHER" id="PTHR43289:SF6">
    <property type="entry name" value="SERINE_THREONINE-PROTEIN KINASE NEKL-3"/>
    <property type="match status" value="1"/>
</dbReference>
<sequence>MIDRIMIAKQDPHFELDKLRELLDERLPAPEADRIEYHLSNCEHCRSQLREIAGEPMWWDETVEVLSKSTFIDQSSRPTSQPPSDPAQPQRSFDASLDWIRPLLQPLRDQHSGTVDDTRAIGTLDQYSIHSVIGQGGMGVVLRGMDPELNRPVAIKVLSPHLAGVGAARTRFMREAQAAAAIVHPAIVPIYSVVPSARLPYLVMPCIDGGNLQQRLDREGPLELTEVVRIGLQIAEGLSAAHKNSVLHRDIKPANILIEEGNGRVLISDFGLARALDDATLTNSGMIAGTPQYMSPEQARGESLDARSDLFSLGSLLYALASGRAPFRAESPLGILRKITETRAKPIQEINERMPRWFDNLVARFMEPDLTLRIGSADEAVSLLREVNAHVRNPTGNRLPDSLEERRPRRSLRWTLAAAGVLTAVASIATWNHRKQENSHTERSLPTVIEQSRRLTTMAPSVPAPPAPTPAPPAPTTDDWDAVHFNAELHSIQFMLEQLANQLEGTDPTVNPDLTDGDQK</sequence>
<dbReference type="InterPro" id="IPR008271">
    <property type="entry name" value="Ser/Thr_kinase_AS"/>
</dbReference>
<dbReference type="InterPro" id="IPR011009">
    <property type="entry name" value="Kinase-like_dom_sf"/>
</dbReference>
<dbReference type="Pfam" id="PF00069">
    <property type="entry name" value="Pkinase"/>
    <property type="match status" value="1"/>
</dbReference>
<protein>
    <submittedName>
        <fullName evidence="8">Serine/threonine-protein kinase</fullName>
        <ecNumber evidence="8">2.7.-.-</ecNumber>
    </submittedName>
</protein>
<organism evidence="8 9">
    <name type="scientific">Rhodopirellula baltica SWK14</name>
    <dbReference type="NCBI Taxonomy" id="993516"/>
    <lineage>
        <taxon>Bacteria</taxon>
        <taxon>Pseudomonadati</taxon>
        <taxon>Planctomycetota</taxon>
        <taxon>Planctomycetia</taxon>
        <taxon>Pirellulales</taxon>
        <taxon>Pirellulaceae</taxon>
        <taxon>Rhodopirellula</taxon>
    </lineage>
</organism>
<comment type="caution">
    <text evidence="8">The sequence shown here is derived from an EMBL/GenBank/DDBJ whole genome shotgun (WGS) entry which is preliminary data.</text>
</comment>
<name>L7CED4_RHOBT</name>
<evidence type="ECO:0000259" key="7">
    <source>
        <dbReference type="PROSITE" id="PS50011"/>
    </source>
</evidence>